<dbReference type="AlphaFoldDB" id="A0A8J3B8A9"/>
<dbReference type="PROSITE" id="PS51257">
    <property type="entry name" value="PROKAR_LIPOPROTEIN"/>
    <property type="match status" value="1"/>
</dbReference>
<gene>
    <name evidence="3" type="ORF">GCM10010123_34450</name>
</gene>
<keyword evidence="2" id="KW-0732">Signal</keyword>
<feature type="chain" id="PRO_5038975880" description="Lipoprotein" evidence="2">
    <location>
        <begin position="30"/>
        <end position="260"/>
    </location>
</feature>
<feature type="region of interest" description="Disordered" evidence="1">
    <location>
        <begin position="50"/>
        <end position="76"/>
    </location>
</feature>
<organism evidence="3 4">
    <name type="scientific">Pilimelia anulata</name>
    <dbReference type="NCBI Taxonomy" id="53371"/>
    <lineage>
        <taxon>Bacteria</taxon>
        <taxon>Bacillati</taxon>
        <taxon>Actinomycetota</taxon>
        <taxon>Actinomycetes</taxon>
        <taxon>Micromonosporales</taxon>
        <taxon>Micromonosporaceae</taxon>
        <taxon>Pilimelia</taxon>
    </lineage>
</organism>
<evidence type="ECO:0000313" key="4">
    <source>
        <dbReference type="Proteomes" id="UP000649739"/>
    </source>
</evidence>
<feature type="signal peptide" evidence="2">
    <location>
        <begin position="1"/>
        <end position="29"/>
    </location>
</feature>
<comment type="caution">
    <text evidence="3">The sequence shown here is derived from an EMBL/GenBank/DDBJ whole genome shotgun (WGS) entry which is preliminary data.</text>
</comment>
<proteinExistence type="predicted"/>
<dbReference type="EMBL" id="BMQB01000007">
    <property type="protein sequence ID" value="GGK01694.1"/>
    <property type="molecule type" value="Genomic_DNA"/>
</dbReference>
<evidence type="ECO:0000313" key="3">
    <source>
        <dbReference type="EMBL" id="GGK01694.1"/>
    </source>
</evidence>
<dbReference type="Proteomes" id="UP000649739">
    <property type="component" value="Unassembled WGS sequence"/>
</dbReference>
<dbReference type="RefSeq" id="WP_189171180.1">
    <property type="nucleotide sequence ID" value="NZ_BMQB01000007.1"/>
</dbReference>
<evidence type="ECO:0008006" key="5">
    <source>
        <dbReference type="Google" id="ProtNLM"/>
    </source>
</evidence>
<name>A0A8J3B8A9_9ACTN</name>
<keyword evidence="4" id="KW-1185">Reference proteome</keyword>
<evidence type="ECO:0000256" key="2">
    <source>
        <dbReference type="SAM" id="SignalP"/>
    </source>
</evidence>
<sequence>MKRIDRRAVPPALAGLLAALLLAAAGCTAAGTGGGQAAGRARTPQEALQAAAPDRSGGSFRYTLADPDSTGTGVLDPRAGRGLIEINQREPGDDLVVKTGFLKIGPDLWTRITPSRRVPGFPVPDKWLRIDPAKVTSTDLLAEFAADPTGAAALAARTGGVTADPSGYRGTVDLTALGGVELVPPARVTALGPKAAAVPFEAVVDAEQRLSKLTVRVPAAGRAKAYERVSTYGDYGAAAIPAAPTAAIDAPAGVYDLLNK</sequence>
<protein>
    <recommendedName>
        <fullName evidence="5">Lipoprotein</fullName>
    </recommendedName>
</protein>
<accession>A0A8J3B8A9</accession>
<reference evidence="3" key="1">
    <citation type="journal article" date="2014" name="Int. J. Syst. Evol. Microbiol.">
        <title>Complete genome sequence of Corynebacterium casei LMG S-19264T (=DSM 44701T), isolated from a smear-ripened cheese.</title>
        <authorList>
            <consortium name="US DOE Joint Genome Institute (JGI-PGF)"/>
            <person name="Walter F."/>
            <person name="Albersmeier A."/>
            <person name="Kalinowski J."/>
            <person name="Ruckert C."/>
        </authorList>
    </citation>
    <scope>NUCLEOTIDE SEQUENCE</scope>
    <source>
        <strain evidence="3">JCM 3090</strain>
    </source>
</reference>
<reference evidence="3" key="2">
    <citation type="submission" date="2020-09" db="EMBL/GenBank/DDBJ databases">
        <authorList>
            <person name="Sun Q."/>
            <person name="Ohkuma M."/>
        </authorList>
    </citation>
    <scope>NUCLEOTIDE SEQUENCE</scope>
    <source>
        <strain evidence="3">JCM 3090</strain>
    </source>
</reference>
<evidence type="ECO:0000256" key="1">
    <source>
        <dbReference type="SAM" id="MobiDB-lite"/>
    </source>
</evidence>